<dbReference type="InterPro" id="IPR038883">
    <property type="entry name" value="AN11006-like"/>
</dbReference>
<keyword evidence="2" id="KW-1185">Reference proteome</keyword>
<dbReference type="AlphaFoldDB" id="A0A6A5V4P2"/>
<dbReference type="EMBL" id="ML976689">
    <property type="protein sequence ID" value="KAF1972085.1"/>
    <property type="molecule type" value="Genomic_DNA"/>
</dbReference>
<evidence type="ECO:0000313" key="1">
    <source>
        <dbReference type="EMBL" id="KAF1972085.1"/>
    </source>
</evidence>
<accession>A0A6A5V4P2</accession>
<dbReference type="PANTHER" id="PTHR42085:SF1">
    <property type="entry name" value="F-BOX DOMAIN-CONTAINING PROTEIN"/>
    <property type="match status" value="1"/>
</dbReference>
<sequence>MASSTATSPFLSLPAELRNIIVAHALTWPTRTLQYNTLASSKHGKPIFEAVPGREFNQLKYTCKQLYAETAGLEVRYNALRFELPEDDAYTLARIQNSVDSGFLPTTLASSSSFPLFLYTCSAAKRKWLREVVVTIRKPASYSLSQPTMDRLLRLARFMQENPGLRVKYEYVDEVYEYKAPAYQAVVQWLSVAVCLGVALPLPVAWEMVAETLWAACGKGSLVFWSLGFGVWDLVGMK</sequence>
<protein>
    <submittedName>
        <fullName evidence="1">Uncharacterized protein</fullName>
    </submittedName>
</protein>
<proteinExistence type="predicted"/>
<gene>
    <name evidence="1" type="ORF">BU23DRAFT_555341</name>
</gene>
<dbReference type="Proteomes" id="UP000800036">
    <property type="component" value="Unassembled WGS sequence"/>
</dbReference>
<organism evidence="1 2">
    <name type="scientific">Bimuria novae-zelandiae CBS 107.79</name>
    <dbReference type="NCBI Taxonomy" id="1447943"/>
    <lineage>
        <taxon>Eukaryota</taxon>
        <taxon>Fungi</taxon>
        <taxon>Dikarya</taxon>
        <taxon>Ascomycota</taxon>
        <taxon>Pezizomycotina</taxon>
        <taxon>Dothideomycetes</taxon>
        <taxon>Pleosporomycetidae</taxon>
        <taxon>Pleosporales</taxon>
        <taxon>Massarineae</taxon>
        <taxon>Didymosphaeriaceae</taxon>
        <taxon>Bimuria</taxon>
    </lineage>
</organism>
<dbReference type="OrthoDB" id="4790878at2759"/>
<evidence type="ECO:0000313" key="2">
    <source>
        <dbReference type="Proteomes" id="UP000800036"/>
    </source>
</evidence>
<reference evidence="1" key="1">
    <citation type="journal article" date="2020" name="Stud. Mycol.">
        <title>101 Dothideomycetes genomes: a test case for predicting lifestyles and emergence of pathogens.</title>
        <authorList>
            <person name="Haridas S."/>
            <person name="Albert R."/>
            <person name="Binder M."/>
            <person name="Bloem J."/>
            <person name="Labutti K."/>
            <person name="Salamov A."/>
            <person name="Andreopoulos B."/>
            <person name="Baker S."/>
            <person name="Barry K."/>
            <person name="Bills G."/>
            <person name="Bluhm B."/>
            <person name="Cannon C."/>
            <person name="Castanera R."/>
            <person name="Culley D."/>
            <person name="Daum C."/>
            <person name="Ezra D."/>
            <person name="Gonzalez J."/>
            <person name="Henrissat B."/>
            <person name="Kuo A."/>
            <person name="Liang C."/>
            <person name="Lipzen A."/>
            <person name="Lutzoni F."/>
            <person name="Magnuson J."/>
            <person name="Mondo S."/>
            <person name="Nolan M."/>
            <person name="Ohm R."/>
            <person name="Pangilinan J."/>
            <person name="Park H.-J."/>
            <person name="Ramirez L."/>
            <person name="Alfaro M."/>
            <person name="Sun H."/>
            <person name="Tritt A."/>
            <person name="Yoshinaga Y."/>
            <person name="Zwiers L.-H."/>
            <person name="Turgeon B."/>
            <person name="Goodwin S."/>
            <person name="Spatafora J."/>
            <person name="Crous P."/>
            <person name="Grigoriev I."/>
        </authorList>
    </citation>
    <scope>NUCLEOTIDE SEQUENCE</scope>
    <source>
        <strain evidence="1">CBS 107.79</strain>
    </source>
</reference>
<name>A0A6A5V4P2_9PLEO</name>
<dbReference type="PANTHER" id="PTHR42085">
    <property type="entry name" value="F-BOX DOMAIN-CONTAINING PROTEIN"/>
    <property type="match status" value="1"/>
</dbReference>